<dbReference type="Gene3D" id="3.40.50.720">
    <property type="entry name" value="NAD(P)-binding Rossmann-like Domain"/>
    <property type="match status" value="1"/>
</dbReference>
<sequence length="261" mass="26848">MDIARLFDVKGKTALVTGGSGGIGYMIATALVQAGCRVVICSRKQTDIEAAADRLRAFGAVTAIAADIATEAGVAKVAAAVNGAGPLHILVNNAGTSWGAPIDRFPRAGFEKVLQLNLLAPFEMTKAMLPALRAAGTAEDPARIINIASIDGMQVPQWESYPYSATKAGIIHMGRHMGKFLADDHISVNTIAPGFFPSKMTASVVDLDNEADMAAAASPLGGRIGMAEDIGGAVIYLSSRAGAWLSGVTIPVGGGRGTIDN</sequence>
<gene>
    <name evidence="7" type="ORF">V473_20145</name>
</gene>
<comment type="catalytic activity">
    <reaction evidence="4">
        <text>2,5-dichlorocyclohexa-2,5-dien-1,4-diol + NAD(+) = 2,5-dichlorohydroquinone + NADH + H(+)</text>
        <dbReference type="Rhea" id="RHEA:15741"/>
        <dbReference type="ChEBI" id="CHEBI:15378"/>
        <dbReference type="ChEBI" id="CHEBI:27545"/>
        <dbReference type="ChEBI" id="CHEBI:28975"/>
        <dbReference type="ChEBI" id="CHEBI:57540"/>
        <dbReference type="ChEBI" id="CHEBI:57945"/>
    </reaction>
</comment>
<dbReference type="Pfam" id="PF00106">
    <property type="entry name" value="adh_short"/>
    <property type="match status" value="1"/>
</dbReference>
<dbReference type="PROSITE" id="PS00061">
    <property type="entry name" value="ADH_SHORT"/>
    <property type="match status" value="1"/>
</dbReference>
<evidence type="ECO:0000256" key="5">
    <source>
        <dbReference type="RuleBase" id="RU000363"/>
    </source>
</evidence>
<reference evidence="7 8" key="1">
    <citation type="journal article" date="2015" name="G3 (Bethesda)">
        <title>Insights into Ongoing Evolution of the Hexachlorocyclohexane Catabolic Pathway from Comparative Genomics of Ten Sphingomonadaceae Strains.</title>
        <authorList>
            <person name="Pearce S.L."/>
            <person name="Oakeshott J.G."/>
            <person name="Pandey G."/>
        </authorList>
    </citation>
    <scope>NUCLEOTIDE SEQUENCE [LARGE SCALE GENOMIC DNA]</scope>
    <source>
        <strain evidence="7 8">LL01</strain>
    </source>
</reference>
<keyword evidence="8" id="KW-1185">Reference proteome</keyword>
<dbReference type="AlphaFoldDB" id="A0A0J8AE05"/>
<dbReference type="InterPro" id="IPR057326">
    <property type="entry name" value="KR_dom"/>
</dbReference>
<organism evidence="7 8">
    <name type="scientific">Sphingobium cupriresistens LL01</name>
    <dbReference type="NCBI Taxonomy" id="1420583"/>
    <lineage>
        <taxon>Bacteria</taxon>
        <taxon>Pseudomonadati</taxon>
        <taxon>Pseudomonadota</taxon>
        <taxon>Alphaproteobacteria</taxon>
        <taxon>Sphingomonadales</taxon>
        <taxon>Sphingomonadaceae</taxon>
        <taxon>Sphingobium</taxon>
    </lineage>
</organism>
<evidence type="ECO:0000256" key="4">
    <source>
        <dbReference type="ARBA" id="ARBA00051383"/>
    </source>
</evidence>
<dbReference type="EMBL" id="JACT01000005">
    <property type="protein sequence ID" value="KMS53275.1"/>
    <property type="molecule type" value="Genomic_DNA"/>
</dbReference>
<evidence type="ECO:0000313" key="7">
    <source>
        <dbReference type="EMBL" id="KMS53275.1"/>
    </source>
</evidence>
<feature type="domain" description="Ketoreductase" evidence="6">
    <location>
        <begin position="12"/>
        <end position="153"/>
    </location>
</feature>
<keyword evidence="2" id="KW-0521">NADP</keyword>
<proteinExistence type="inferred from homology"/>
<dbReference type="PANTHER" id="PTHR43618">
    <property type="entry name" value="7-ALPHA-HYDROXYSTEROID DEHYDROGENASE"/>
    <property type="match status" value="1"/>
</dbReference>
<evidence type="ECO:0000256" key="1">
    <source>
        <dbReference type="ARBA" id="ARBA00006484"/>
    </source>
</evidence>
<evidence type="ECO:0000256" key="2">
    <source>
        <dbReference type="ARBA" id="ARBA00022857"/>
    </source>
</evidence>
<dbReference type="PRINTS" id="PR00081">
    <property type="entry name" value="GDHRDH"/>
</dbReference>
<evidence type="ECO:0000256" key="3">
    <source>
        <dbReference type="ARBA" id="ARBA00023002"/>
    </source>
</evidence>
<accession>A0A0J8AE05</accession>
<evidence type="ECO:0000313" key="8">
    <source>
        <dbReference type="Proteomes" id="UP000052232"/>
    </source>
</evidence>
<dbReference type="InterPro" id="IPR020904">
    <property type="entry name" value="Sc_DH/Rdtase_CS"/>
</dbReference>
<dbReference type="PRINTS" id="PR00080">
    <property type="entry name" value="SDRFAMILY"/>
</dbReference>
<dbReference type="STRING" id="1420583.V473_20145"/>
<dbReference type="FunFam" id="3.40.50.720:FF:000084">
    <property type="entry name" value="Short-chain dehydrogenase reductase"/>
    <property type="match status" value="1"/>
</dbReference>
<dbReference type="PATRIC" id="fig|1420583.3.peg.3839"/>
<dbReference type="PANTHER" id="PTHR43618:SF8">
    <property type="entry name" value="7ALPHA-HYDROXYSTEROID DEHYDROGENASE"/>
    <property type="match status" value="1"/>
</dbReference>
<evidence type="ECO:0000259" key="6">
    <source>
        <dbReference type="SMART" id="SM00822"/>
    </source>
</evidence>
<protein>
    <submittedName>
        <fullName evidence="7">3-oxoacyl-ACP reductase</fullName>
    </submittedName>
</protein>
<dbReference type="InterPro" id="IPR052178">
    <property type="entry name" value="Sec_Metab_Biosynth_SDR"/>
</dbReference>
<dbReference type="SUPFAM" id="SSF51735">
    <property type="entry name" value="NAD(P)-binding Rossmann-fold domains"/>
    <property type="match status" value="1"/>
</dbReference>
<dbReference type="GO" id="GO:0016491">
    <property type="term" value="F:oxidoreductase activity"/>
    <property type="evidence" value="ECO:0007669"/>
    <property type="project" value="UniProtKB-KW"/>
</dbReference>
<comment type="caution">
    <text evidence="7">The sequence shown here is derived from an EMBL/GenBank/DDBJ whole genome shotgun (WGS) entry which is preliminary data.</text>
</comment>
<dbReference type="InterPro" id="IPR002347">
    <property type="entry name" value="SDR_fam"/>
</dbReference>
<dbReference type="InterPro" id="IPR036291">
    <property type="entry name" value="NAD(P)-bd_dom_sf"/>
</dbReference>
<keyword evidence="3" id="KW-0560">Oxidoreductase</keyword>
<dbReference type="SMART" id="SM00822">
    <property type="entry name" value="PKS_KR"/>
    <property type="match status" value="1"/>
</dbReference>
<comment type="similarity">
    <text evidence="1 5">Belongs to the short-chain dehydrogenases/reductases (SDR) family.</text>
</comment>
<dbReference type="Proteomes" id="UP000052232">
    <property type="component" value="Unassembled WGS sequence"/>
</dbReference>
<name>A0A0J8AE05_9SPHN</name>